<dbReference type="Proteomes" id="UP000231019">
    <property type="component" value="Unassembled WGS sequence"/>
</dbReference>
<keyword evidence="5 6" id="KW-0472">Membrane</keyword>
<dbReference type="Pfam" id="PF00482">
    <property type="entry name" value="T2SSF"/>
    <property type="match status" value="1"/>
</dbReference>
<feature type="transmembrane region" description="Helical" evidence="6">
    <location>
        <begin position="131"/>
        <end position="149"/>
    </location>
</feature>
<comment type="caution">
    <text evidence="8">The sequence shown here is derived from an EMBL/GenBank/DDBJ whole genome shotgun (WGS) entry which is preliminary data.</text>
</comment>
<dbReference type="Gene3D" id="1.20.81.30">
    <property type="entry name" value="Type II secretion system (T2SS), domain F"/>
    <property type="match status" value="1"/>
</dbReference>
<comment type="subcellular location">
    <subcellularLocation>
        <location evidence="1">Cell membrane</location>
        <topology evidence="1">Multi-pass membrane protein</topology>
    </subcellularLocation>
</comment>
<evidence type="ECO:0000256" key="3">
    <source>
        <dbReference type="ARBA" id="ARBA00022692"/>
    </source>
</evidence>
<evidence type="ECO:0000256" key="6">
    <source>
        <dbReference type="SAM" id="Phobius"/>
    </source>
</evidence>
<reference evidence="8 9" key="1">
    <citation type="submission" date="2017-09" db="EMBL/GenBank/DDBJ databases">
        <title>Depth-based differentiation of microbial function through sediment-hosted aquifers and enrichment of novel symbionts in the deep terrestrial subsurface.</title>
        <authorList>
            <person name="Probst A.J."/>
            <person name="Ladd B."/>
            <person name="Jarett J.K."/>
            <person name="Geller-Mcgrath D.E."/>
            <person name="Sieber C.M."/>
            <person name="Emerson J.B."/>
            <person name="Anantharaman K."/>
            <person name="Thomas B.C."/>
            <person name="Malmstrom R."/>
            <person name="Stieglmeier M."/>
            <person name="Klingl A."/>
            <person name="Woyke T."/>
            <person name="Ryan C.M."/>
            <person name="Banfield J.F."/>
        </authorList>
    </citation>
    <scope>NUCLEOTIDE SEQUENCE [LARGE SCALE GENOMIC DNA]</scope>
    <source>
        <strain evidence="8">CG17_big_fil_post_rev_8_21_14_2_50_48_46</strain>
    </source>
</reference>
<dbReference type="EMBL" id="PFFQ01000037">
    <property type="protein sequence ID" value="PIW16715.1"/>
    <property type="molecule type" value="Genomic_DNA"/>
</dbReference>
<evidence type="ECO:0000313" key="9">
    <source>
        <dbReference type="Proteomes" id="UP000231019"/>
    </source>
</evidence>
<sequence>MSWLIYILFFMAVLLVILAFAKPQSKEEASARLQYLKVKKGLQEEDTREGLEKAKALGQQWASEGHSQLAPIAARLIPANLYQFIRRKLDQAGNYELSVELYGVNLLLYMVGFPMAFVALNLFLFKYPGKIVLYALPVLLAIGYYFPIVRLNTRVESRRRGIFRAFPDFVDLMTICLEAGMGIDASLNLMLKKGQPSPLKEELAKTLQEIKVGKPRIQALKDLAKRVDMKEITSFVVAVVQAEQIGGNLSQTLRIQSEIARDARWQKAQELAQKAPIKLLFPMLLLIFPNIFLIIFGPILLGYLTGKL</sequence>
<evidence type="ECO:0000256" key="1">
    <source>
        <dbReference type="ARBA" id="ARBA00004651"/>
    </source>
</evidence>
<evidence type="ECO:0000259" key="7">
    <source>
        <dbReference type="Pfam" id="PF00482"/>
    </source>
</evidence>
<evidence type="ECO:0000256" key="4">
    <source>
        <dbReference type="ARBA" id="ARBA00022989"/>
    </source>
</evidence>
<keyword evidence="2" id="KW-1003">Cell membrane</keyword>
<dbReference type="InterPro" id="IPR018076">
    <property type="entry name" value="T2SS_GspF_dom"/>
</dbReference>
<feature type="domain" description="Type II secretion system protein GspF" evidence="7">
    <location>
        <begin position="169"/>
        <end position="295"/>
    </location>
</feature>
<dbReference type="GO" id="GO:0005886">
    <property type="term" value="C:plasma membrane"/>
    <property type="evidence" value="ECO:0007669"/>
    <property type="project" value="UniProtKB-SubCell"/>
</dbReference>
<evidence type="ECO:0000256" key="2">
    <source>
        <dbReference type="ARBA" id="ARBA00022475"/>
    </source>
</evidence>
<gene>
    <name evidence="8" type="ORF">COW36_13195</name>
</gene>
<dbReference type="AlphaFoldDB" id="A0A2M7G4B0"/>
<evidence type="ECO:0000313" key="8">
    <source>
        <dbReference type="EMBL" id="PIW16715.1"/>
    </source>
</evidence>
<keyword evidence="3 6" id="KW-0812">Transmembrane</keyword>
<evidence type="ECO:0000256" key="5">
    <source>
        <dbReference type="ARBA" id="ARBA00023136"/>
    </source>
</evidence>
<keyword evidence="4 6" id="KW-1133">Transmembrane helix</keyword>
<feature type="transmembrane region" description="Helical" evidence="6">
    <location>
        <begin position="106"/>
        <end position="124"/>
    </location>
</feature>
<name>A0A2M7G4B0_9BACT</name>
<accession>A0A2M7G4B0</accession>
<organism evidence="8 9">
    <name type="scientific">bacterium (Candidatus Blackallbacteria) CG17_big_fil_post_rev_8_21_14_2_50_48_46</name>
    <dbReference type="NCBI Taxonomy" id="2014261"/>
    <lineage>
        <taxon>Bacteria</taxon>
        <taxon>Candidatus Blackallbacteria</taxon>
    </lineage>
</organism>
<feature type="transmembrane region" description="Helical" evidence="6">
    <location>
        <begin position="279"/>
        <end position="304"/>
    </location>
</feature>
<protein>
    <recommendedName>
        <fullName evidence="7">Type II secretion system protein GspF domain-containing protein</fullName>
    </recommendedName>
</protein>
<dbReference type="InterPro" id="IPR042094">
    <property type="entry name" value="T2SS_GspF_sf"/>
</dbReference>
<dbReference type="PANTHER" id="PTHR35007">
    <property type="entry name" value="INTEGRAL MEMBRANE PROTEIN-RELATED"/>
    <property type="match status" value="1"/>
</dbReference>
<dbReference type="PANTHER" id="PTHR35007:SF2">
    <property type="entry name" value="PILUS ASSEMBLE PROTEIN"/>
    <property type="match status" value="1"/>
</dbReference>
<proteinExistence type="predicted"/>